<dbReference type="SUPFAM" id="SSF51161">
    <property type="entry name" value="Trimeric LpxA-like enzymes"/>
    <property type="match status" value="1"/>
</dbReference>
<reference evidence="2" key="1">
    <citation type="submission" date="2018-05" db="EMBL/GenBank/DDBJ databases">
        <title>Azospirillum thermophila sp. nov., a novel isolated from hot spring.</title>
        <authorList>
            <person name="Zhao Z."/>
        </authorList>
    </citation>
    <scope>NUCLEOTIDE SEQUENCE [LARGE SCALE GENOMIC DNA]</scope>
    <source>
        <strain evidence="2">CFH 70021</strain>
    </source>
</reference>
<dbReference type="CDD" id="cd04645">
    <property type="entry name" value="LbH_gamma_CA_like"/>
    <property type="match status" value="1"/>
</dbReference>
<dbReference type="AlphaFoldDB" id="A0A2S2CRT9"/>
<dbReference type="InterPro" id="IPR047324">
    <property type="entry name" value="LbH_gamma_CA-like"/>
</dbReference>
<sequence>MTGLIRAFQGVVPTIDPAAFIAETAVVIGDVVIGPETGIWYGCTVRGDVNEIRIGARTNIQDGTVIHVAKDGQGTYIGDDVTVGHMALLHACTLESGCFIGMKACVMDGAHVESGAMVAAGALVTPGKRVGSGWLWAGSPARPIRELTEKDVAFFPVSARRYAELAGIYRDSCGADVA</sequence>
<dbReference type="Proteomes" id="UP000245629">
    <property type="component" value="Chromosome 2"/>
</dbReference>
<dbReference type="Gene3D" id="2.160.10.10">
    <property type="entry name" value="Hexapeptide repeat proteins"/>
    <property type="match status" value="1"/>
</dbReference>
<protein>
    <submittedName>
        <fullName evidence="1">Gamma carbonic anhydrase family protein</fullName>
    </submittedName>
</protein>
<dbReference type="PANTHER" id="PTHR13061:SF29">
    <property type="entry name" value="GAMMA CARBONIC ANHYDRASE-LIKE 1, MITOCHONDRIAL-RELATED"/>
    <property type="match status" value="1"/>
</dbReference>
<proteinExistence type="predicted"/>
<dbReference type="InterPro" id="IPR050484">
    <property type="entry name" value="Transf_Hexapept/Carb_Anhydrase"/>
</dbReference>
<evidence type="ECO:0000313" key="2">
    <source>
        <dbReference type="Proteomes" id="UP000245629"/>
    </source>
</evidence>
<dbReference type="InterPro" id="IPR011004">
    <property type="entry name" value="Trimer_LpxA-like_sf"/>
</dbReference>
<dbReference type="OrthoDB" id="9803036at2"/>
<name>A0A2S2CRT9_9PROT</name>
<organism evidence="1 2">
    <name type="scientific">Azospirillum thermophilum</name>
    <dbReference type="NCBI Taxonomy" id="2202148"/>
    <lineage>
        <taxon>Bacteria</taxon>
        <taxon>Pseudomonadati</taxon>
        <taxon>Pseudomonadota</taxon>
        <taxon>Alphaproteobacteria</taxon>
        <taxon>Rhodospirillales</taxon>
        <taxon>Azospirillaceae</taxon>
        <taxon>Azospirillum</taxon>
    </lineage>
</organism>
<dbReference type="EMBL" id="CP029353">
    <property type="protein sequence ID" value="AWK87224.1"/>
    <property type="molecule type" value="Genomic_DNA"/>
</dbReference>
<evidence type="ECO:0000313" key="1">
    <source>
        <dbReference type="EMBL" id="AWK87224.1"/>
    </source>
</evidence>
<dbReference type="PANTHER" id="PTHR13061">
    <property type="entry name" value="DYNACTIN SUBUNIT P25"/>
    <property type="match status" value="1"/>
</dbReference>
<dbReference type="RefSeq" id="WP_109328130.1">
    <property type="nucleotide sequence ID" value="NZ_CP029353.1"/>
</dbReference>
<dbReference type="KEGG" id="azz:DEW08_14245"/>
<keyword evidence="2" id="KW-1185">Reference proteome</keyword>
<gene>
    <name evidence="1" type="ORF">DEW08_14245</name>
</gene>
<accession>A0A2S2CRT9</accession>